<keyword evidence="3" id="KW-0677">Repeat</keyword>
<dbReference type="EMBL" id="CP037933">
    <property type="protein sequence ID" value="QBN20658.1"/>
    <property type="molecule type" value="Genomic_DNA"/>
</dbReference>
<dbReference type="CDD" id="cd04647">
    <property type="entry name" value="LbH_MAT_like"/>
    <property type="match status" value="1"/>
</dbReference>
<dbReference type="PANTHER" id="PTHR23416">
    <property type="entry name" value="SIALIC ACID SYNTHASE-RELATED"/>
    <property type="match status" value="1"/>
</dbReference>
<proteinExistence type="inferred from homology"/>
<dbReference type="InterPro" id="IPR001451">
    <property type="entry name" value="Hexapep"/>
</dbReference>
<keyword evidence="4 5" id="KW-0012">Acyltransferase</keyword>
<evidence type="ECO:0000256" key="3">
    <source>
        <dbReference type="ARBA" id="ARBA00022737"/>
    </source>
</evidence>
<dbReference type="Gene3D" id="2.160.10.10">
    <property type="entry name" value="Hexapeptide repeat proteins"/>
    <property type="match status" value="1"/>
</dbReference>
<gene>
    <name evidence="5" type="ORF">E1750_13920</name>
</gene>
<dbReference type="GO" id="GO:0005829">
    <property type="term" value="C:cytosol"/>
    <property type="evidence" value="ECO:0007669"/>
    <property type="project" value="TreeGrafter"/>
</dbReference>
<dbReference type="Proteomes" id="UP000291124">
    <property type="component" value="Chromosome"/>
</dbReference>
<sequence length="219" mass="24572">MLFLQKTIAKLLNSKLVLNNPYLNIGAIKSKINELKIKKCIEQVTIGEKSKFYEQAEVINLQKNCEKICIGKNSHIRGGLQVFEQNGKINIGDFCYVGENTKIWSALSIEIGNQVLISHNVNIHDNISHPLHSDMRFKDYKRILGIENYEPKTFDLNSKKITIKDKAWIGFNSIILKGVTIGEGAIVGAGSVVTKDVPDWTIVAGNPAKIIREIPENER</sequence>
<dbReference type="KEGG" id="fnk:E1750_13920"/>
<dbReference type="OrthoDB" id="9812571at2"/>
<dbReference type="AlphaFoldDB" id="A0A4P6YE70"/>
<dbReference type="PANTHER" id="PTHR23416:SF23">
    <property type="entry name" value="ACETYLTRANSFERASE C18B11.09C-RELATED"/>
    <property type="match status" value="1"/>
</dbReference>
<dbReference type="InterPro" id="IPR011004">
    <property type="entry name" value="Trimer_LpxA-like_sf"/>
</dbReference>
<evidence type="ECO:0000256" key="4">
    <source>
        <dbReference type="ARBA" id="ARBA00023315"/>
    </source>
</evidence>
<name>A0A4P6YE70_9FLAO</name>
<reference evidence="6" key="1">
    <citation type="submission" date="2019-03" db="EMBL/GenBank/DDBJ databases">
        <title>Flavobacterium sp.</title>
        <authorList>
            <person name="Kim H."/>
        </authorList>
    </citation>
    <scope>NUCLEOTIDE SEQUENCE [LARGE SCALE GENOMIC DNA]</scope>
    <source>
        <strain evidence="6">GS13</strain>
    </source>
</reference>
<evidence type="ECO:0000256" key="2">
    <source>
        <dbReference type="ARBA" id="ARBA00022679"/>
    </source>
</evidence>
<dbReference type="InterPro" id="IPR018357">
    <property type="entry name" value="Hexapep_transf_CS"/>
</dbReference>
<keyword evidence="6" id="KW-1185">Reference proteome</keyword>
<evidence type="ECO:0000313" key="5">
    <source>
        <dbReference type="EMBL" id="QBN20658.1"/>
    </source>
</evidence>
<keyword evidence="2 5" id="KW-0808">Transferase</keyword>
<dbReference type="InterPro" id="IPR051159">
    <property type="entry name" value="Hexapeptide_acetyltransf"/>
</dbReference>
<protein>
    <submittedName>
        <fullName evidence="5">Acyltransferase</fullName>
    </submittedName>
</protein>
<organism evidence="5 6">
    <name type="scientific">Flavobacterium nackdongense</name>
    <dbReference type="NCBI Taxonomy" id="2547394"/>
    <lineage>
        <taxon>Bacteria</taxon>
        <taxon>Pseudomonadati</taxon>
        <taxon>Bacteroidota</taxon>
        <taxon>Flavobacteriia</taxon>
        <taxon>Flavobacteriales</taxon>
        <taxon>Flavobacteriaceae</taxon>
        <taxon>Flavobacterium</taxon>
    </lineage>
</organism>
<dbReference type="SUPFAM" id="SSF51161">
    <property type="entry name" value="Trimeric LpxA-like enzymes"/>
    <property type="match status" value="1"/>
</dbReference>
<evidence type="ECO:0000313" key="6">
    <source>
        <dbReference type="Proteomes" id="UP000291124"/>
    </source>
</evidence>
<dbReference type="PROSITE" id="PS00101">
    <property type="entry name" value="HEXAPEP_TRANSFERASES"/>
    <property type="match status" value="1"/>
</dbReference>
<dbReference type="GO" id="GO:0008374">
    <property type="term" value="F:O-acyltransferase activity"/>
    <property type="evidence" value="ECO:0007669"/>
    <property type="project" value="TreeGrafter"/>
</dbReference>
<comment type="similarity">
    <text evidence="1">Belongs to the transferase hexapeptide repeat family.</text>
</comment>
<dbReference type="Pfam" id="PF00132">
    <property type="entry name" value="Hexapep"/>
    <property type="match status" value="1"/>
</dbReference>
<evidence type="ECO:0000256" key="1">
    <source>
        <dbReference type="ARBA" id="ARBA00007274"/>
    </source>
</evidence>
<accession>A0A4P6YE70</accession>